<evidence type="ECO:0000313" key="3">
    <source>
        <dbReference type="Proteomes" id="UP000053815"/>
    </source>
</evidence>
<feature type="compositionally biased region" description="Acidic residues" evidence="1">
    <location>
        <begin position="32"/>
        <end position="44"/>
    </location>
</feature>
<keyword evidence="3" id="KW-1185">Reference proteome</keyword>
<gene>
    <name evidence="2" type="ORF">MAM1_0272d09048</name>
</gene>
<organism evidence="2">
    <name type="scientific">Mucor ambiguus</name>
    <dbReference type="NCBI Taxonomy" id="91626"/>
    <lineage>
        <taxon>Eukaryota</taxon>
        <taxon>Fungi</taxon>
        <taxon>Fungi incertae sedis</taxon>
        <taxon>Mucoromycota</taxon>
        <taxon>Mucoromycotina</taxon>
        <taxon>Mucoromycetes</taxon>
        <taxon>Mucorales</taxon>
        <taxon>Mucorineae</taxon>
        <taxon>Mucoraceae</taxon>
        <taxon>Mucor</taxon>
    </lineage>
</organism>
<evidence type="ECO:0000313" key="2">
    <source>
        <dbReference type="EMBL" id="GAN09518.1"/>
    </source>
</evidence>
<name>A0A0C9N4K5_9FUNG</name>
<sequence>MALSNVDAVYNVFTALFKRKSKTSTIQSTGENEGDAVDDEADDNNDATNAVKVKVLNVHAEQEATDDVALHPTAKCSKMWIYLSPDFSG</sequence>
<dbReference type="AlphaFoldDB" id="A0A0C9N4K5"/>
<protein>
    <submittedName>
        <fullName evidence="2">Uncharacterized protein</fullName>
    </submittedName>
</protein>
<reference evidence="2" key="1">
    <citation type="submission" date="2014-09" db="EMBL/GenBank/DDBJ databases">
        <title>Draft genome sequence of an oleaginous Mucoromycotina fungus Mucor ambiguus NBRC6742.</title>
        <authorList>
            <person name="Takeda I."/>
            <person name="Yamane N."/>
            <person name="Morita T."/>
            <person name="Tamano K."/>
            <person name="Machida M."/>
            <person name="Baker S."/>
            <person name="Koike H."/>
        </authorList>
    </citation>
    <scope>NUCLEOTIDE SEQUENCE</scope>
    <source>
        <strain evidence="2">NBRC 6742</strain>
    </source>
</reference>
<dbReference type="EMBL" id="DF836561">
    <property type="protein sequence ID" value="GAN09518.1"/>
    <property type="molecule type" value="Genomic_DNA"/>
</dbReference>
<feature type="region of interest" description="Disordered" evidence="1">
    <location>
        <begin position="22"/>
        <end position="44"/>
    </location>
</feature>
<proteinExistence type="predicted"/>
<accession>A0A0C9N4K5</accession>
<evidence type="ECO:0000256" key="1">
    <source>
        <dbReference type="SAM" id="MobiDB-lite"/>
    </source>
</evidence>
<dbReference type="Proteomes" id="UP000053815">
    <property type="component" value="Unassembled WGS sequence"/>
</dbReference>